<comment type="caution">
    <text evidence="4">The sequence shown here is derived from an EMBL/GenBank/DDBJ whole genome shotgun (WGS) entry which is preliminary data.</text>
</comment>
<gene>
    <name evidence="4" type="ORF">PGQ11_001415</name>
</gene>
<dbReference type="EMBL" id="JAPCWZ010000001">
    <property type="protein sequence ID" value="KAK8880121.1"/>
    <property type="molecule type" value="Genomic_DNA"/>
</dbReference>
<dbReference type="InterPro" id="IPR002110">
    <property type="entry name" value="Ankyrin_rpt"/>
</dbReference>
<evidence type="ECO:0000313" key="4">
    <source>
        <dbReference type="EMBL" id="KAK8880121.1"/>
    </source>
</evidence>
<dbReference type="PROSITE" id="PS50088">
    <property type="entry name" value="ANK_REPEAT"/>
    <property type="match status" value="4"/>
</dbReference>
<dbReference type="Gene3D" id="1.25.40.20">
    <property type="entry name" value="Ankyrin repeat-containing domain"/>
    <property type="match status" value="3"/>
</dbReference>
<dbReference type="SUPFAM" id="SSF48403">
    <property type="entry name" value="Ankyrin repeat"/>
    <property type="match status" value="2"/>
</dbReference>
<evidence type="ECO:0008006" key="6">
    <source>
        <dbReference type="Google" id="ProtNLM"/>
    </source>
</evidence>
<keyword evidence="1" id="KW-0677">Repeat</keyword>
<name>A0ABR2JMV2_9PEZI</name>
<protein>
    <recommendedName>
        <fullName evidence="6">Ankyrin</fullName>
    </recommendedName>
</protein>
<reference evidence="4 5" key="1">
    <citation type="journal article" date="2024" name="IMA Fungus">
        <title>Apiospora arundinis, a panoply of carbohydrate-active enzymes and secondary metabolites.</title>
        <authorList>
            <person name="Sorensen T."/>
            <person name="Petersen C."/>
            <person name="Muurmann A.T."/>
            <person name="Christiansen J.V."/>
            <person name="Brundto M.L."/>
            <person name="Overgaard C.K."/>
            <person name="Boysen A.T."/>
            <person name="Wollenberg R.D."/>
            <person name="Larsen T.O."/>
            <person name="Sorensen J.L."/>
            <person name="Nielsen K.L."/>
            <person name="Sondergaard T.E."/>
        </authorList>
    </citation>
    <scope>NUCLEOTIDE SEQUENCE [LARGE SCALE GENOMIC DNA]</scope>
    <source>
        <strain evidence="4 5">AAU 773</strain>
    </source>
</reference>
<organism evidence="4 5">
    <name type="scientific">Apiospora arundinis</name>
    <dbReference type="NCBI Taxonomy" id="335852"/>
    <lineage>
        <taxon>Eukaryota</taxon>
        <taxon>Fungi</taxon>
        <taxon>Dikarya</taxon>
        <taxon>Ascomycota</taxon>
        <taxon>Pezizomycotina</taxon>
        <taxon>Sordariomycetes</taxon>
        <taxon>Xylariomycetidae</taxon>
        <taxon>Amphisphaeriales</taxon>
        <taxon>Apiosporaceae</taxon>
        <taxon>Apiospora</taxon>
    </lineage>
</organism>
<accession>A0ABR2JMV2</accession>
<feature type="repeat" description="ANK" evidence="3">
    <location>
        <begin position="256"/>
        <end position="288"/>
    </location>
</feature>
<sequence>MDSILELPVELVMKIIGNLDNPKDWKPLARVNSTFYILVIQHVWRGLSHMQKCQILMWACVEGNKRTLCRVFESADITANLQFQANYSPTSFSTESFMQPVFQEAFNPSFTTCVAPHGNVIMDTTADGIWTPLHLAVRSGHIEIIENLLQRGASVDALALRFCGCRPIAAMGRRLTRYTALHVAICTGQEEIAKLLLSNGASIYTDHFIDLLYGAQFPGRSRYTAFHDCATHNLLGTARFLIEQGHKAEIDELDEYGHSPLMYAYQYEHDDLLDILLAHGASTRTTTSDNGAVPSSRMAVKAQFPSLLHQACHDCRWEVVAKLVNHGSNVLEPDRLGKQPLLLCIQGFAFRAHYPDEENLNLGTMVNTIKSCQMHIHADQDTLKKSMKLALQRAMLPVVSLLLDAGLDSSTMLKIREPPRVCETSHRPQESVDVDTEVAKPQAFDRASYYSDTGHRATEQTILEYACYHYEWRRGQPNQAELIELLLSRACAKPGDIDCHVRALKNLCCCDWEDFAVDYREEDHGDDESDSGLSVELYGAADDAKEQLLCCAQMICGSLSSTLEGERKPRLPIDLFFVCAEQRQCLILEETLEVFDLTSTEYTEQELWQVFDHLTKDTQPFDSWRQVNVLEYLFRVDRNNYLLQHPQVFERLCKCLITSENGELAILDYLDRGGRYCLEYQDGTTVLYHAIEEGCIRLTERLLDMGADPNRLCAYPKDKIYYYRKRPRAWWLNRNHVPILHLLLERGANPFQMEGENLGLGFPFGMCIEYADTKKSFAFFSELCQLALNDETDDRDLFDILYLVCGAGRSKYIEVVRSRVGSRVDAIICEKADLFLQKLLINLSPIGHIKWDHIDQMDEAIDTMRQILHLGGHRILTSSWRLNEGKEDFAVLVVLFHVMGVAAQAEQPQASHGASGRDFTVLTLLKGLLTKPILPNHGPNSSCGWNLLNRCKIFWCLNEKIKIGSDTNRDSVTILGGNIEWPSEWDDANELLPGETEKLRGPFSHMPRSCSCDRGY</sequence>
<dbReference type="PANTHER" id="PTHR24123:SF33">
    <property type="entry name" value="PROTEIN HOS4"/>
    <property type="match status" value="1"/>
</dbReference>
<feature type="repeat" description="ANK" evidence="3">
    <location>
        <begin position="682"/>
        <end position="710"/>
    </location>
</feature>
<feature type="repeat" description="ANK" evidence="3">
    <location>
        <begin position="176"/>
        <end position="208"/>
    </location>
</feature>
<dbReference type="Proteomes" id="UP001390339">
    <property type="component" value="Unassembled WGS sequence"/>
</dbReference>
<dbReference type="InterPro" id="IPR051165">
    <property type="entry name" value="Multifunctional_ANK_Repeat"/>
</dbReference>
<dbReference type="Pfam" id="PF12796">
    <property type="entry name" value="Ank_2"/>
    <property type="match status" value="2"/>
</dbReference>
<dbReference type="SMART" id="SM00248">
    <property type="entry name" value="ANK"/>
    <property type="match status" value="9"/>
</dbReference>
<keyword evidence="2 3" id="KW-0040">ANK repeat</keyword>
<proteinExistence type="predicted"/>
<evidence type="ECO:0000256" key="1">
    <source>
        <dbReference type="ARBA" id="ARBA00022737"/>
    </source>
</evidence>
<feature type="repeat" description="ANK" evidence="3">
    <location>
        <begin position="131"/>
        <end position="160"/>
    </location>
</feature>
<keyword evidence="5" id="KW-1185">Reference proteome</keyword>
<evidence type="ECO:0000313" key="5">
    <source>
        <dbReference type="Proteomes" id="UP001390339"/>
    </source>
</evidence>
<dbReference type="PROSITE" id="PS50297">
    <property type="entry name" value="ANK_REP_REGION"/>
    <property type="match status" value="4"/>
</dbReference>
<dbReference type="InterPro" id="IPR036770">
    <property type="entry name" value="Ankyrin_rpt-contain_sf"/>
</dbReference>
<evidence type="ECO:0000256" key="2">
    <source>
        <dbReference type="ARBA" id="ARBA00023043"/>
    </source>
</evidence>
<dbReference type="PANTHER" id="PTHR24123">
    <property type="entry name" value="ANKYRIN REPEAT-CONTAINING"/>
    <property type="match status" value="1"/>
</dbReference>
<evidence type="ECO:0000256" key="3">
    <source>
        <dbReference type="PROSITE-ProRule" id="PRU00023"/>
    </source>
</evidence>